<dbReference type="SUPFAM" id="SSF53474">
    <property type="entry name" value="alpha/beta-Hydrolases"/>
    <property type="match status" value="1"/>
</dbReference>
<dbReference type="Pfam" id="PF06259">
    <property type="entry name" value="Abhydrolase_8"/>
    <property type="match status" value="1"/>
</dbReference>
<dbReference type="Gene3D" id="3.40.50.1820">
    <property type="entry name" value="alpha/beta hydrolase"/>
    <property type="match status" value="1"/>
</dbReference>
<sequence>MRTILASEPLLADGVPFDVRARVAAEVIARLPDVADFEQIKRHARDEQGLRPVLVGPGHRYAAMDLIGAKADATVVFVPGARAFISDIDRYSSNVFAVRRSLRRDAGPKIRTVVWAGHDVPGTSFMWTHDGSRVCTGGVALADFIGAIRAEEGTDHRIIVDGFSLGASIAAMMAVVLAARGDKPVEAVIMGGCPGVPYDDLAQLGMPVDRVFTHRSANDVCGCGVLGHDPHSDELSSCLDIPIPGIRHVPPRAIEGAPFNRYVDFLVSLIAHGEAGDFVAKHRKRSRVELGGVGFRQLRRSRRRNLALYGKFLEDLPAPAPAPAPATSWRVARARRARMLAS</sequence>
<evidence type="ECO:0000259" key="1">
    <source>
        <dbReference type="Pfam" id="PF06259"/>
    </source>
</evidence>
<evidence type="ECO:0000313" key="3">
    <source>
        <dbReference type="Proteomes" id="UP000235363"/>
    </source>
</evidence>
<proteinExistence type="predicted"/>
<dbReference type="RefSeq" id="WP_102212367.1">
    <property type="nucleotide sequence ID" value="NZ_PNHF01000007.1"/>
</dbReference>
<protein>
    <recommendedName>
        <fullName evidence="1">DUF1023 domain-containing protein</fullName>
    </recommendedName>
</protein>
<dbReference type="EMBL" id="PNHF01000007">
    <property type="protein sequence ID" value="PMC62701.1"/>
    <property type="molecule type" value="Genomic_DNA"/>
</dbReference>
<dbReference type="InterPro" id="IPR029058">
    <property type="entry name" value="AB_hydrolase_fold"/>
</dbReference>
<dbReference type="AlphaFoldDB" id="A0A2N6T060"/>
<name>A0A2N6T060_9CORY</name>
<dbReference type="InterPro" id="IPR010427">
    <property type="entry name" value="DUF1023"/>
</dbReference>
<evidence type="ECO:0000313" key="2">
    <source>
        <dbReference type="EMBL" id="PMC62701.1"/>
    </source>
</evidence>
<accession>A0A2N6T060</accession>
<gene>
    <name evidence="2" type="ORF">CJ204_04175</name>
</gene>
<dbReference type="Proteomes" id="UP000235363">
    <property type="component" value="Unassembled WGS sequence"/>
</dbReference>
<feature type="domain" description="DUF1023" evidence="1">
    <location>
        <begin position="70"/>
        <end position="220"/>
    </location>
</feature>
<reference evidence="2 3" key="1">
    <citation type="submission" date="2017-09" db="EMBL/GenBank/DDBJ databases">
        <title>Bacterial strain isolated from the female urinary microbiota.</title>
        <authorList>
            <person name="Thomas-White K."/>
            <person name="Kumar N."/>
            <person name="Forster S."/>
            <person name="Putonti C."/>
            <person name="Lawley T."/>
            <person name="Wolfe A.J."/>
        </authorList>
    </citation>
    <scope>NUCLEOTIDE SEQUENCE [LARGE SCALE GENOMIC DNA]</scope>
    <source>
        <strain evidence="2 3">UMB0908</strain>
    </source>
</reference>
<organism evidence="2 3">
    <name type="scientific">Corynebacterium xerosis</name>
    <dbReference type="NCBI Taxonomy" id="1725"/>
    <lineage>
        <taxon>Bacteria</taxon>
        <taxon>Bacillati</taxon>
        <taxon>Actinomycetota</taxon>
        <taxon>Actinomycetes</taxon>
        <taxon>Mycobacteriales</taxon>
        <taxon>Corynebacteriaceae</taxon>
        <taxon>Corynebacterium</taxon>
    </lineage>
</organism>
<comment type="caution">
    <text evidence="2">The sequence shown here is derived from an EMBL/GenBank/DDBJ whole genome shotgun (WGS) entry which is preliminary data.</text>
</comment>